<feature type="compositionally biased region" description="Acidic residues" evidence="1">
    <location>
        <begin position="30"/>
        <end position="40"/>
    </location>
</feature>
<keyword evidence="3" id="KW-1185">Reference proteome</keyword>
<dbReference type="Proteomes" id="UP001497482">
    <property type="component" value="Chromosome 15"/>
</dbReference>
<proteinExistence type="predicted"/>
<evidence type="ECO:0000313" key="3">
    <source>
        <dbReference type="Proteomes" id="UP001497482"/>
    </source>
</evidence>
<feature type="compositionally biased region" description="Basic and acidic residues" evidence="1">
    <location>
        <begin position="67"/>
        <end position="83"/>
    </location>
</feature>
<accession>A0AAV2JZD5</accession>
<reference evidence="2 3" key="1">
    <citation type="submission" date="2024-04" db="EMBL/GenBank/DDBJ databases">
        <authorList>
            <person name="Waldvogel A.-M."/>
            <person name="Schoenle A."/>
        </authorList>
    </citation>
    <scope>NUCLEOTIDE SEQUENCE [LARGE SCALE GENOMIC DNA]</scope>
</reference>
<feature type="region of interest" description="Disordered" evidence="1">
    <location>
        <begin position="1"/>
        <end position="83"/>
    </location>
</feature>
<organism evidence="2 3">
    <name type="scientific">Knipowitschia caucasica</name>
    <name type="common">Caucasian dwarf goby</name>
    <name type="synonym">Pomatoschistus caucasicus</name>
    <dbReference type="NCBI Taxonomy" id="637954"/>
    <lineage>
        <taxon>Eukaryota</taxon>
        <taxon>Metazoa</taxon>
        <taxon>Chordata</taxon>
        <taxon>Craniata</taxon>
        <taxon>Vertebrata</taxon>
        <taxon>Euteleostomi</taxon>
        <taxon>Actinopterygii</taxon>
        <taxon>Neopterygii</taxon>
        <taxon>Teleostei</taxon>
        <taxon>Neoteleostei</taxon>
        <taxon>Acanthomorphata</taxon>
        <taxon>Gobiaria</taxon>
        <taxon>Gobiiformes</taxon>
        <taxon>Gobioidei</taxon>
        <taxon>Gobiidae</taxon>
        <taxon>Gobiinae</taxon>
        <taxon>Knipowitschia</taxon>
    </lineage>
</organism>
<sequence length="83" mass="9171">MVRGEEVLRRKRRRSREACEDGPAHGEGEGGAEEREECEEGLAHGEGGGGAKESEEEVLRRARRRSREACEEGLPHGEGGRRC</sequence>
<name>A0AAV2JZD5_KNICA</name>
<dbReference type="AlphaFoldDB" id="A0AAV2JZD5"/>
<dbReference type="EMBL" id="OZ035837">
    <property type="protein sequence ID" value="CAL1581332.1"/>
    <property type="molecule type" value="Genomic_DNA"/>
</dbReference>
<feature type="compositionally biased region" description="Basic and acidic residues" evidence="1">
    <location>
        <begin position="16"/>
        <end position="28"/>
    </location>
</feature>
<protein>
    <submittedName>
        <fullName evidence="2">Uncharacterized protein</fullName>
    </submittedName>
</protein>
<evidence type="ECO:0000256" key="1">
    <source>
        <dbReference type="SAM" id="MobiDB-lite"/>
    </source>
</evidence>
<gene>
    <name evidence="2" type="ORF">KC01_LOCUS12095</name>
</gene>
<evidence type="ECO:0000313" key="2">
    <source>
        <dbReference type="EMBL" id="CAL1581332.1"/>
    </source>
</evidence>